<feature type="chain" id="PRO_5040176691" evidence="1">
    <location>
        <begin position="17"/>
        <end position="241"/>
    </location>
</feature>
<reference evidence="2" key="1">
    <citation type="submission" date="2019-01" db="EMBL/GenBank/DDBJ databases">
        <title>Colletotrichum abscissum LGMF1257.</title>
        <authorList>
            <person name="Baroncelli R."/>
        </authorList>
    </citation>
    <scope>NUCLEOTIDE SEQUENCE</scope>
    <source>
        <strain evidence="2">Ca142</strain>
    </source>
</reference>
<feature type="signal peptide" evidence="1">
    <location>
        <begin position="1"/>
        <end position="16"/>
    </location>
</feature>
<keyword evidence="1" id="KW-0732">Signal</keyword>
<evidence type="ECO:0000313" key="3">
    <source>
        <dbReference type="Proteomes" id="UP001056436"/>
    </source>
</evidence>
<organism evidence="2 3">
    <name type="scientific">Colletotrichum abscissum</name>
    <dbReference type="NCBI Taxonomy" id="1671311"/>
    <lineage>
        <taxon>Eukaryota</taxon>
        <taxon>Fungi</taxon>
        <taxon>Dikarya</taxon>
        <taxon>Ascomycota</taxon>
        <taxon>Pezizomycotina</taxon>
        <taxon>Sordariomycetes</taxon>
        <taxon>Hypocreomycetidae</taxon>
        <taxon>Glomerellales</taxon>
        <taxon>Glomerellaceae</taxon>
        <taxon>Colletotrichum</taxon>
        <taxon>Colletotrichum acutatum species complex</taxon>
    </lineage>
</organism>
<comment type="caution">
    <text evidence="2">The sequence shown here is derived from an EMBL/GenBank/DDBJ whole genome shotgun (WGS) entry which is preliminary data.</text>
</comment>
<dbReference type="EMBL" id="SDAQ01000072">
    <property type="protein sequence ID" value="KAI3543429.1"/>
    <property type="molecule type" value="Genomic_DNA"/>
</dbReference>
<accession>A0A9P9X969</accession>
<name>A0A9P9X969_9PEZI</name>
<proteinExistence type="predicted"/>
<dbReference type="Proteomes" id="UP001056436">
    <property type="component" value="Unassembled WGS sequence"/>
</dbReference>
<sequence>MKSAVVLTTLLAFVAANPVAIANVDNTNAIAKRNVELEARQLGGIDLATLPGLGALAGLGLPGLSNLPISPSNVVAILTGLLASVLSVVGNIRQGVPGAGAIPGLPAIPTIPGVSVPAVPTGAISAEQLTALIGALQAQVANATAIGSGLPAGLSLAQLQQIQAIIATIQAQIAPLVSGTGLPSLPGELGVPTGGLPDLGGLTSGLGGLSGVLGLITGLLGPLLGGLLGGLGGGLLGGGRA</sequence>
<dbReference type="AlphaFoldDB" id="A0A9P9X969"/>
<dbReference type="OrthoDB" id="4849350at2759"/>
<evidence type="ECO:0000313" key="2">
    <source>
        <dbReference type="EMBL" id="KAI3543429.1"/>
    </source>
</evidence>
<protein>
    <submittedName>
        <fullName evidence="2">Uncharacterized protein</fullName>
    </submittedName>
</protein>
<keyword evidence="3" id="KW-1185">Reference proteome</keyword>
<evidence type="ECO:0000256" key="1">
    <source>
        <dbReference type="SAM" id="SignalP"/>
    </source>
</evidence>
<gene>
    <name evidence="2" type="ORF">CABS02_10032</name>
</gene>